<organism evidence="3 4">
    <name type="scientific">Muricoccus roseus</name>
    <dbReference type="NCBI Taxonomy" id="198092"/>
    <lineage>
        <taxon>Bacteria</taxon>
        <taxon>Pseudomonadati</taxon>
        <taxon>Pseudomonadota</taxon>
        <taxon>Alphaproteobacteria</taxon>
        <taxon>Acetobacterales</taxon>
        <taxon>Roseomonadaceae</taxon>
        <taxon>Muricoccus</taxon>
    </lineage>
</organism>
<accession>A0A1M6S0G2</accession>
<reference evidence="3 4" key="1">
    <citation type="submission" date="2016-11" db="EMBL/GenBank/DDBJ databases">
        <authorList>
            <person name="Jaros S."/>
            <person name="Januszkiewicz K."/>
            <person name="Wedrychowicz H."/>
        </authorList>
    </citation>
    <scope>NUCLEOTIDE SEQUENCE [LARGE SCALE GENOMIC DNA]</scope>
    <source>
        <strain evidence="3 4">DSM 14916</strain>
    </source>
</reference>
<dbReference type="InterPro" id="IPR012909">
    <property type="entry name" value="PHA_DNA-bd_N"/>
</dbReference>
<dbReference type="InterPro" id="IPR007897">
    <property type="entry name" value="PHB_accumulat"/>
</dbReference>
<evidence type="ECO:0000259" key="2">
    <source>
        <dbReference type="Pfam" id="PF07879"/>
    </source>
</evidence>
<evidence type="ECO:0000313" key="4">
    <source>
        <dbReference type="Proteomes" id="UP000184387"/>
    </source>
</evidence>
<dbReference type="Proteomes" id="UP000184387">
    <property type="component" value="Unassembled WGS sequence"/>
</dbReference>
<evidence type="ECO:0000313" key="3">
    <source>
        <dbReference type="EMBL" id="SHK38302.1"/>
    </source>
</evidence>
<evidence type="ECO:0000259" key="1">
    <source>
        <dbReference type="Pfam" id="PF05233"/>
    </source>
</evidence>
<gene>
    <name evidence="3" type="ORF">SAMN02745194_04804</name>
</gene>
<dbReference type="Pfam" id="PF05233">
    <property type="entry name" value="PHB_acc"/>
    <property type="match status" value="1"/>
</dbReference>
<feature type="domain" description="PHB accumulation regulatory" evidence="1">
    <location>
        <begin position="85"/>
        <end position="124"/>
    </location>
</feature>
<dbReference type="STRING" id="198092.SAMN02745194_04804"/>
<dbReference type="Pfam" id="PF07879">
    <property type="entry name" value="PHB_acc_N"/>
    <property type="match status" value="1"/>
</dbReference>
<dbReference type="EMBL" id="FQZF01000048">
    <property type="protein sequence ID" value="SHK38302.1"/>
    <property type="molecule type" value="Genomic_DNA"/>
</dbReference>
<dbReference type="InterPro" id="IPR010134">
    <property type="entry name" value="PHA_reg_PhaR"/>
</dbReference>
<protein>
    <submittedName>
        <fullName evidence="3">Polyhydroxyalkanoate synthesis repressor PhaR</fullName>
    </submittedName>
</protein>
<dbReference type="NCBIfam" id="TIGR01848">
    <property type="entry name" value="PHA_reg_PhaR"/>
    <property type="match status" value="1"/>
</dbReference>
<sequence length="207" mass="22660">MAERAAPQDPTQDNTARPPVVVKKYANRRLYNTETSSYVTLEDLAGMVRQGRDFTVSDAKSGEDITRSVLTQIIVEEESKGQNLLPIPFLRQLIGLYGDSLQSVVPRYLEATMGAFARQQEGMRRATQEAMGGAMGGFNAFAPFEELGKQNLAMLERAMTLFSPFPRGGTAPASAEPADEVESMREEIAALRQELATLRQGRGNEAG</sequence>
<dbReference type="AlphaFoldDB" id="A0A1M6S0G2"/>
<dbReference type="OrthoDB" id="9795345at2"/>
<dbReference type="RefSeq" id="WP_073140019.1">
    <property type="nucleotide sequence ID" value="NZ_FQZF01000048.1"/>
</dbReference>
<proteinExistence type="predicted"/>
<keyword evidence="4" id="KW-1185">Reference proteome</keyword>
<feature type="domain" description="PHA accumulation regulator DNA-binding N-terminal" evidence="2">
    <location>
        <begin position="21"/>
        <end position="81"/>
    </location>
</feature>
<name>A0A1M6S0G2_9PROT</name>
<dbReference type="GO" id="GO:0006355">
    <property type="term" value="P:regulation of DNA-templated transcription"/>
    <property type="evidence" value="ECO:0007669"/>
    <property type="project" value="InterPro"/>
</dbReference>